<evidence type="ECO:0000256" key="5">
    <source>
        <dbReference type="ARBA" id="ARBA00022982"/>
    </source>
</evidence>
<evidence type="ECO:0000256" key="2">
    <source>
        <dbReference type="ARBA" id="ARBA00005337"/>
    </source>
</evidence>
<comment type="similarity">
    <text evidence="2">Belongs to the rubredoxin family.</text>
</comment>
<evidence type="ECO:0000256" key="4">
    <source>
        <dbReference type="ARBA" id="ARBA00022723"/>
    </source>
</evidence>
<dbReference type="GO" id="GO:0043448">
    <property type="term" value="P:alkane catabolic process"/>
    <property type="evidence" value="ECO:0007669"/>
    <property type="project" value="TreeGrafter"/>
</dbReference>
<dbReference type="PROSITE" id="PS00202">
    <property type="entry name" value="RUBREDOXIN"/>
    <property type="match status" value="1"/>
</dbReference>
<dbReference type="GO" id="GO:0005506">
    <property type="term" value="F:iron ion binding"/>
    <property type="evidence" value="ECO:0007669"/>
    <property type="project" value="InterPro"/>
</dbReference>
<dbReference type="PIRSF" id="PIRSF000071">
    <property type="entry name" value="Rubredoxin"/>
    <property type="match status" value="1"/>
</dbReference>
<evidence type="ECO:0000259" key="7">
    <source>
        <dbReference type="PROSITE" id="PS50903"/>
    </source>
</evidence>
<dbReference type="Gene3D" id="2.20.28.10">
    <property type="match status" value="1"/>
</dbReference>
<accession>X0YMY8</accession>
<dbReference type="InterPro" id="IPR024922">
    <property type="entry name" value="Rubredoxin"/>
</dbReference>
<keyword evidence="3" id="KW-0813">Transport</keyword>
<dbReference type="PANTHER" id="PTHR47627:SF1">
    <property type="entry name" value="RUBREDOXIN-1-RELATED"/>
    <property type="match status" value="1"/>
</dbReference>
<comment type="caution">
    <text evidence="8">The sequence shown here is derived from an EMBL/GenBank/DDBJ whole genome shotgun (WGS) entry which is preliminary data.</text>
</comment>
<dbReference type="CDD" id="cd00730">
    <property type="entry name" value="rubredoxin"/>
    <property type="match status" value="1"/>
</dbReference>
<dbReference type="PANTHER" id="PTHR47627">
    <property type="entry name" value="RUBREDOXIN"/>
    <property type="match status" value="1"/>
</dbReference>
<dbReference type="Pfam" id="PF00301">
    <property type="entry name" value="Rubredoxin"/>
    <property type="match status" value="1"/>
</dbReference>
<dbReference type="InterPro" id="IPR018527">
    <property type="entry name" value="Rubredoxin_Fe_BS"/>
</dbReference>
<evidence type="ECO:0000256" key="3">
    <source>
        <dbReference type="ARBA" id="ARBA00022448"/>
    </source>
</evidence>
<dbReference type="PRINTS" id="PR00163">
    <property type="entry name" value="RUBREDOXIN"/>
</dbReference>
<gene>
    <name evidence="8" type="ORF">S01H1_77256</name>
</gene>
<reference evidence="8" key="1">
    <citation type="journal article" date="2014" name="Front. Microbiol.">
        <title>High frequency of phylogenetically diverse reductive dehalogenase-homologous genes in deep subseafloor sedimentary metagenomes.</title>
        <authorList>
            <person name="Kawai M."/>
            <person name="Futagami T."/>
            <person name="Toyoda A."/>
            <person name="Takaki Y."/>
            <person name="Nishi S."/>
            <person name="Hori S."/>
            <person name="Arai W."/>
            <person name="Tsubouchi T."/>
            <person name="Morono Y."/>
            <person name="Uchiyama I."/>
            <person name="Ito T."/>
            <person name="Fujiyama A."/>
            <person name="Inagaki F."/>
            <person name="Takami H."/>
        </authorList>
    </citation>
    <scope>NUCLEOTIDE SEQUENCE</scope>
    <source>
        <strain evidence="8">Expedition CK06-06</strain>
    </source>
</reference>
<evidence type="ECO:0000256" key="6">
    <source>
        <dbReference type="ARBA" id="ARBA00023004"/>
    </source>
</evidence>
<organism evidence="8">
    <name type="scientific">marine sediment metagenome</name>
    <dbReference type="NCBI Taxonomy" id="412755"/>
    <lineage>
        <taxon>unclassified sequences</taxon>
        <taxon>metagenomes</taxon>
        <taxon>ecological metagenomes</taxon>
    </lineage>
</organism>
<dbReference type="FunFam" id="2.20.28.10:FF:000001">
    <property type="entry name" value="Rubredoxin"/>
    <property type="match status" value="1"/>
</dbReference>
<keyword evidence="5" id="KW-0249">Electron transport</keyword>
<protein>
    <recommendedName>
        <fullName evidence="7">Rubredoxin-like domain-containing protein</fullName>
    </recommendedName>
</protein>
<name>X0YMY8_9ZZZZ</name>
<keyword evidence="6" id="KW-0408">Iron</keyword>
<dbReference type="AlphaFoldDB" id="X0YMY8"/>
<feature type="domain" description="Rubredoxin-like" evidence="7">
    <location>
        <begin position="1"/>
        <end position="52"/>
    </location>
</feature>
<dbReference type="InterPro" id="IPR024935">
    <property type="entry name" value="Rubredoxin_dom"/>
</dbReference>
<evidence type="ECO:0000256" key="1">
    <source>
        <dbReference type="ARBA" id="ARBA00001965"/>
    </source>
</evidence>
<dbReference type="PROSITE" id="PS50903">
    <property type="entry name" value="RUBREDOXIN_LIKE"/>
    <property type="match status" value="1"/>
</dbReference>
<dbReference type="InterPro" id="IPR024934">
    <property type="entry name" value="Rubredoxin-like_dom"/>
</dbReference>
<proteinExistence type="inferred from homology"/>
<comment type="cofactor">
    <cofactor evidence="1">
        <name>Fe(3+)</name>
        <dbReference type="ChEBI" id="CHEBI:29034"/>
    </cofactor>
</comment>
<keyword evidence="4" id="KW-0479">Metal-binding</keyword>
<dbReference type="GO" id="GO:0009055">
    <property type="term" value="F:electron transfer activity"/>
    <property type="evidence" value="ECO:0007669"/>
    <property type="project" value="InterPro"/>
</dbReference>
<sequence length="55" mass="6201">MNIWECEVCGFIYSQSEGLPEEGIKPGTAWDDIPDDWCCPECGVAKEDFTMRKVA</sequence>
<evidence type="ECO:0000313" key="8">
    <source>
        <dbReference type="EMBL" id="GAG49848.1"/>
    </source>
</evidence>
<dbReference type="EMBL" id="BARS01051914">
    <property type="protein sequence ID" value="GAG49848.1"/>
    <property type="molecule type" value="Genomic_DNA"/>
</dbReference>
<dbReference type="SUPFAM" id="SSF57802">
    <property type="entry name" value="Rubredoxin-like"/>
    <property type="match status" value="1"/>
</dbReference>
<dbReference type="InterPro" id="IPR050526">
    <property type="entry name" value="Rubredoxin_ET"/>
</dbReference>